<dbReference type="Proteomes" id="UP000289738">
    <property type="component" value="Chromosome A02"/>
</dbReference>
<feature type="domain" description="RING-type" evidence="4">
    <location>
        <begin position="67"/>
        <end position="115"/>
    </location>
</feature>
<keyword evidence="6" id="KW-1185">Reference proteome</keyword>
<evidence type="ECO:0000256" key="2">
    <source>
        <dbReference type="SAM" id="Coils"/>
    </source>
</evidence>
<evidence type="ECO:0000313" key="5">
    <source>
        <dbReference type="EMBL" id="RYR75182.1"/>
    </source>
</evidence>
<dbReference type="SMART" id="SM00184">
    <property type="entry name" value="RING"/>
    <property type="match status" value="1"/>
</dbReference>
<keyword evidence="1" id="KW-0863">Zinc-finger</keyword>
<gene>
    <name evidence="5" type="ORF">Ahy_A02g009857</name>
</gene>
<feature type="coiled-coil region" evidence="2">
    <location>
        <begin position="157"/>
        <end position="191"/>
    </location>
</feature>
<accession>A0A445EIK8</accession>
<dbReference type="AlphaFoldDB" id="A0A445EIK8"/>
<dbReference type="EMBL" id="SDMP01000002">
    <property type="protein sequence ID" value="RYR75182.1"/>
    <property type="molecule type" value="Genomic_DNA"/>
</dbReference>
<name>A0A445EIK8_ARAHY</name>
<feature type="region of interest" description="Disordered" evidence="3">
    <location>
        <begin position="603"/>
        <end position="622"/>
    </location>
</feature>
<organism evidence="5 6">
    <name type="scientific">Arachis hypogaea</name>
    <name type="common">Peanut</name>
    <dbReference type="NCBI Taxonomy" id="3818"/>
    <lineage>
        <taxon>Eukaryota</taxon>
        <taxon>Viridiplantae</taxon>
        <taxon>Streptophyta</taxon>
        <taxon>Embryophyta</taxon>
        <taxon>Tracheophyta</taxon>
        <taxon>Spermatophyta</taxon>
        <taxon>Magnoliopsida</taxon>
        <taxon>eudicotyledons</taxon>
        <taxon>Gunneridae</taxon>
        <taxon>Pentapetalae</taxon>
        <taxon>rosids</taxon>
        <taxon>fabids</taxon>
        <taxon>Fabales</taxon>
        <taxon>Fabaceae</taxon>
        <taxon>Papilionoideae</taxon>
        <taxon>50 kb inversion clade</taxon>
        <taxon>dalbergioids sensu lato</taxon>
        <taxon>Dalbergieae</taxon>
        <taxon>Pterocarpus clade</taxon>
        <taxon>Arachis</taxon>
    </lineage>
</organism>
<evidence type="ECO:0000256" key="1">
    <source>
        <dbReference type="PROSITE-ProRule" id="PRU00175"/>
    </source>
</evidence>
<dbReference type="Pfam" id="PF13639">
    <property type="entry name" value="zf-RING_2"/>
    <property type="match status" value="1"/>
</dbReference>
<feature type="compositionally biased region" description="Basic and acidic residues" evidence="3">
    <location>
        <begin position="603"/>
        <end position="612"/>
    </location>
</feature>
<feature type="region of interest" description="Disordered" evidence="3">
    <location>
        <begin position="445"/>
        <end position="488"/>
    </location>
</feature>
<feature type="region of interest" description="Disordered" evidence="3">
    <location>
        <begin position="356"/>
        <end position="394"/>
    </location>
</feature>
<feature type="compositionally biased region" description="Polar residues" evidence="3">
    <location>
        <begin position="368"/>
        <end position="394"/>
    </location>
</feature>
<keyword evidence="1" id="KW-0862">Zinc</keyword>
<dbReference type="InterPro" id="IPR013083">
    <property type="entry name" value="Znf_RING/FYVE/PHD"/>
</dbReference>
<keyword evidence="2" id="KW-0175">Coiled coil</keyword>
<dbReference type="PROSITE" id="PS50089">
    <property type="entry name" value="ZF_RING_2"/>
    <property type="match status" value="1"/>
</dbReference>
<dbReference type="PANTHER" id="PTHR47344">
    <property type="entry name" value="RING ZINC FINGER PROTEIN-RELATED"/>
    <property type="match status" value="1"/>
</dbReference>
<evidence type="ECO:0000313" key="6">
    <source>
        <dbReference type="Proteomes" id="UP000289738"/>
    </source>
</evidence>
<dbReference type="CDD" id="cd16448">
    <property type="entry name" value="RING-H2"/>
    <property type="match status" value="1"/>
</dbReference>
<keyword evidence="1" id="KW-0479">Metal-binding</keyword>
<dbReference type="GO" id="GO:0008270">
    <property type="term" value="F:zinc ion binding"/>
    <property type="evidence" value="ECO:0007669"/>
    <property type="project" value="UniProtKB-KW"/>
</dbReference>
<feature type="coiled-coil region" evidence="2">
    <location>
        <begin position="301"/>
        <end position="335"/>
    </location>
</feature>
<protein>
    <recommendedName>
        <fullName evidence="4">RING-type domain-containing protein</fullName>
    </recommendedName>
</protein>
<dbReference type="SUPFAM" id="SSF57850">
    <property type="entry name" value="RING/U-box"/>
    <property type="match status" value="1"/>
</dbReference>
<dbReference type="STRING" id="3818.A0A445EIK8"/>
<evidence type="ECO:0000259" key="4">
    <source>
        <dbReference type="PROSITE" id="PS50089"/>
    </source>
</evidence>
<evidence type="ECO:0000256" key="3">
    <source>
        <dbReference type="SAM" id="MobiDB-lite"/>
    </source>
</evidence>
<proteinExistence type="predicted"/>
<dbReference type="Gene3D" id="3.30.40.10">
    <property type="entry name" value="Zinc/RING finger domain, C3HC4 (zinc finger)"/>
    <property type="match status" value="1"/>
</dbReference>
<dbReference type="InterPro" id="IPR001841">
    <property type="entry name" value="Znf_RING"/>
</dbReference>
<comment type="caution">
    <text evidence="5">The sequence shown here is derived from an EMBL/GenBank/DDBJ whole genome shotgun (WGS) entry which is preliminary data.</text>
</comment>
<feature type="compositionally biased region" description="Low complexity" evidence="3">
    <location>
        <begin position="356"/>
        <end position="367"/>
    </location>
</feature>
<reference evidence="5 6" key="1">
    <citation type="submission" date="2019-01" db="EMBL/GenBank/DDBJ databases">
        <title>Sequencing of cultivated peanut Arachis hypogaea provides insights into genome evolution and oil improvement.</title>
        <authorList>
            <person name="Chen X."/>
        </authorList>
    </citation>
    <scope>NUCLEOTIDE SEQUENCE [LARGE SCALE GENOMIC DNA]</scope>
    <source>
        <strain evidence="6">cv. Fuhuasheng</strain>
        <tissue evidence="5">Leaves</tissue>
    </source>
</reference>
<feature type="compositionally biased region" description="Basic and acidic residues" evidence="3">
    <location>
        <begin position="452"/>
        <end position="462"/>
    </location>
</feature>
<dbReference type="PANTHER" id="PTHR47344:SF1">
    <property type="entry name" value="RING ZINC FINGER PROTEIN-RELATED"/>
    <property type="match status" value="1"/>
</dbReference>
<sequence length="639" mass="71698">MRHSFLSHTPHSPLIIFSGKKICPWRENNNLTCSQQLRESEEQLKLTTTTHRNVMVDEEGEFAGTICSICYEDLKPVSEDLQSISVCGHVFHELCLQQWFEYCSKAKKHTCPVCKQSCRVGDACRLYFQSVGDVVESVMHRKPFDSEEDSGVLRKEVNRLEVRLSGLSSELEKKGKEIEQLTKELGACKEKAKIEIALKNEALSQKASMQTELRMKSEELEKSTFECYSLQKRNITLAKEIAAFKLVSDLDLNEEEVLKYATLGNGFNDKDTIDTLSRSMVRRNRDYKDLIAKRNELVAKCNHLEKGEARYSKKLEKAKEKILKLKARVQELETAAEVRENHYLKSLKASKMNKCSNNLENNLSSKNDVPTTSNTPLNEQTKQTSPKSEMDLSVSNSKSLQFSRIVNCIPTESKAVNVSNENKSTPALRKERDFISLDADASEFTEPLSGGSRRDCNDRYRDGAALSKPTVAKSDAASEKKEETAAQGTCNLADSSRIDIDVEMTKNDVIDLDDDITLLDKQVQPKVNIIKESPPIIANPGDICFSGGLLGPDGSHRYLGKWCKRRKNGESQSVDGGLIAVGADGRGGRIKVLRTAGQTFMDDKENDKESKRLKVGPKRSSLRPQGCLQIDHFFGRVNH</sequence>